<feature type="domain" description="EamA" evidence="8">
    <location>
        <begin position="161"/>
        <end position="282"/>
    </location>
</feature>
<dbReference type="EMBL" id="JAXCEH010000001">
    <property type="protein sequence ID" value="MFA1552235.1"/>
    <property type="molecule type" value="Genomic_DNA"/>
</dbReference>
<feature type="transmembrane region" description="Helical" evidence="7">
    <location>
        <begin position="39"/>
        <end position="56"/>
    </location>
</feature>
<dbReference type="InterPro" id="IPR000620">
    <property type="entry name" value="EamA_dom"/>
</dbReference>
<reference evidence="9 10" key="1">
    <citation type="submission" date="2023-11" db="EMBL/GenBank/DDBJ databases">
        <title>Actinomadura monticuli sp. nov., isolated from volcanic ash.</title>
        <authorList>
            <person name="Lee S.D."/>
            <person name="Yang H."/>
            <person name="Kim I.S."/>
        </authorList>
    </citation>
    <scope>NUCLEOTIDE SEQUENCE [LARGE SCALE GENOMIC DNA]</scope>
    <source>
        <strain evidence="9 10">DSM 45346</strain>
    </source>
</reference>
<evidence type="ECO:0000259" key="8">
    <source>
        <dbReference type="Pfam" id="PF00892"/>
    </source>
</evidence>
<protein>
    <submittedName>
        <fullName evidence="9">DMT family transporter</fullName>
    </submittedName>
</protein>
<evidence type="ECO:0000256" key="3">
    <source>
        <dbReference type="ARBA" id="ARBA00022475"/>
    </source>
</evidence>
<gene>
    <name evidence="9" type="ORF">SM436_00890</name>
</gene>
<feature type="transmembrane region" description="Helical" evidence="7">
    <location>
        <begin position="212"/>
        <end position="231"/>
    </location>
</feature>
<organism evidence="9 10">
    <name type="scientific">Actinomadura chokoriensis</name>
    <dbReference type="NCBI Taxonomy" id="454156"/>
    <lineage>
        <taxon>Bacteria</taxon>
        <taxon>Bacillati</taxon>
        <taxon>Actinomycetota</taxon>
        <taxon>Actinomycetes</taxon>
        <taxon>Streptosporangiales</taxon>
        <taxon>Thermomonosporaceae</taxon>
        <taxon>Actinomadura</taxon>
    </lineage>
</organism>
<feature type="transmembrane region" description="Helical" evidence="7">
    <location>
        <begin position="96"/>
        <end position="116"/>
    </location>
</feature>
<evidence type="ECO:0000256" key="6">
    <source>
        <dbReference type="ARBA" id="ARBA00023136"/>
    </source>
</evidence>
<keyword evidence="5 7" id="KW-1133">Transmembrane helix</keyword>
<accession>A0ABV4QNS5</accession>
<feature type="transmembrane region" description="Helical" evidence="7">
    <location>
        <begin position="149"/>
        <end position="171"/>
    </location>
</feature>
<evidence type="ECO:0000256" key="4">
    <source>
        <dbReference type="ARBA" id="ARBA00022692"/>
    </source>
</evidence>
<feature type="transmembrane region" description="Helical" evidence="7">
    <location>
        <begin position="68"/>
        <end position="90"/>
    </location>
</feature>
<keyword evidence="4 7" id="KW-0812">Transmembrane</keyword>
<dbReference type="RefSeq" id="WP_371938519.1">
    <property type="nucleotide sequence ID" value="NZ_JAXCEH010000001.1"/>
</dbReference>
<dbReference type="Pfam" id="PF00892">
    <property type="entry name" value="EamA"/>
    <property type="match status" value="2"/>
</dbReference>
<feature type="transmembrane region" description="Helical" evidence="7">
    <location>
        <begin position="243"/>
        <end position="262"/>
    </location>
</feature>
<evidence type="ECO:0000313" key="10">
    <source>
        <dbReference type="Proteomes" id="UP001569904"/>
    </source>
</evidence>
<evidence type="ECO:0000256" key="7">
    <source>
        <dbReference type="SAM" id="Phobius"/>
    </source>
</evidence>
<evidence type="ECO:0000256" key="2">
    <source>
        <dbReference type="ARBA" id="ARBA00007362"/>
    </source>
</evidence>
<keyword evidence="3" id="KW-1003">Cell membrane</keyword>
<comment type="similarity">
    <text evidence="2">Belongs to the EamA transporter family.</text>
</comment>
<proteinExistence type="inferred from homology"/>
<sequence>MNTSQKRGTFGAGSAMFLVGTLAAVSATVSGYPVFGGQAVRYAVAALILLAVARFAGGPARRPSVRDWVLLAALAATGLVAFNVCVVAATEHTGPATIGTVIGTVPIVLALVGPLLEGRRPAPGIVVAACVVAAGAALANGLGGGSARGLLLSLGALAGEVCFSLLAVPLLPRLGPLRVSAYSAALAAPMLLAAGLVADGAAVLRVPTGGELAGLAYLSVVVTTVAFLLWYDAIGRLGADRAGLFGGLVPVSAVVTTAALGIDRPGAAEVAGAALVAAGAVLGLRARVAPREPALPEPVTCEAAPIGIARGSA</sequence>
<name>A0ABV4QNS5_9ACTN</name>
<dbReference type="PANTHER" id="PTHR42920">
    <property type="entry name" value="OS03G0707200 PROTEIN-RELATED"/>
    <property type="match status" value="1"/>
</dbReference>
<dbReference type="PANTHER" id="PTHR42920:SF11">
    <property type="entry name" value="INNER MEMBRANE PROTEIN YTFF"/>
    <property type="match status" value="1"/>
</dbReference>
<dbReference type="SUPFAM" id="SSF103481">
    <property type="entry name" value="Multidrug resistance efflux transporter EmrE"/>
    <property type="match status" value="2"/>
</dbReference>
<evidence type="ECO:0000256" key="5">
    <source>
        <dbReference type="ARBA" id="ARBA00022989"/>
    </source>
</evidence>
<keyword evidence="6 7" id="KW-0472">Membrane</keyword>
<dbReference type="InterPro" id="IPR037185">
    <property type="entry name" value="EmrE-like"/>
</dbReference>
<feature type="transmembrane region" description="Helical" evidence="7">
    <location>
        <begin position="268"/>
        <end position="286"/>
    </location>
</feature>
<evidence type="ECO:0000313" key="9">
    <source>
        <dbReference type="EMBL" id="MFA1552235.1"/>
    </source>
</evidence>
<feature type="domain" description="EamA" evidence="8">
    <location>
        <begin position="12"/>
        <end position="140"/>
    </location>
</feature>
<dbReference type="InterPro" id="IPR051258">
    <property type="entry name" value="Diverse_Substrate_Transporter"/>
</dbReference>
<feature type="transmembrane region" description="Helical" evidence="7">
    <location>
        <begin position="123"/>
        <end position="143"/>
    </location>
</feature>
<feature type="transmembrane region" description="Helical" evidence="7">
    <location>
        <begin position="183"/>
        <end position="206"/>
    </location>
</feature>
<evidence type="ECO:0000256" key="1">
    <source>
        <dbReference type="ARBA" id="ARBA00004651"/>
    </source>
</evidence>
<comment type="subcellular location">
    <subcellularLocation>
        <location evidence="1">Cell membrane</location>
        <topology evidence="1">Multi-pass membrane protein</topology>
    </subcellularLocation>
</comment>
<keyword evidence="10" id="KW-1185">Reference proteome</keyword>
<dbReference type="Proteomes" id="UP001569904">
    <property type="component" value="Unassembled WGS sequence"/>
</dbReference>
<comment type="caution">
    <text evidence="9">The sequence shown here is derived from an EMBL/GenBank/DDBJ whole genome shotgun (WGS) entry which is preliminary data.</text>
</comment>